<evidence type="ECO:0000313" key="2">
    <source>
        <dbReference type="EMBL" id="PHU35374.1"/>
    </source>
</evidence>
<evidence type="ECO:0000313" key="3">
    <source>
        <dbReference type="Proteomes" id="UP000225889"/>
    </source>
</evidence>
<comment type="caution">
    <text evidence="2">The sequence shown here is derived from an EMBL/GenBank/DDBJ whole genome shotgun (WGS) entry which is preliminary data.</text>
</comment>
<gene>
    <name evidence="2" type="ORF">CSX01_05255</name>
</gene>
<feature type="transmembrane region" description="Helical" evidence="1">
    <location>
        <begin position="38"/>
        <end position="56"/>
    </location>
</feature>
<evidence type="ECO:0000256" key="1">
    <source>
        <dbReference type="SAM" id="Phobius"/>
    </source>
</evidence>
<keyword evidence="1" id="KW-1133">Transmembrane helix</keyword>
<keyword evidence="1" id="KW-0472">Membrane</keyword>
<name>A0A2G3DWJ9_9FIRM</name>
<keyword evidence="1" id="KW-0812">Transmembrane</keyword>
<organism evidence="2 3">
    <name type="scientific">Pseudobutyrivibrio ruminis</name>
    <dbReference type="NCBI Taxonomy" id="46206"/>
    <lineage>
        <taxon>Bacteria</taxon>
        <taxon>Bacillati</taxon>
        <taxon>Bacillota</taxon>
        <taxon>Clostridia</taxon>
        <taxon>Lachnospirales</taxon>
        <taxon>Lachnospiraceae</taxon>
        <taxon>Pseudobutyrivibrio</taxon>
    </lineage>
</organism>
<dbReference type="AlphaFoldDB" id="A0A2G3DWJ9"/>
<dbReference type="EMBL" id="PDYF01000010">
    <property type="protein sequence ID" value="PHU35374.1"/>
    <property type="molecule type" value="Genomic_DNA"/>
</dbReference>
<dbReference type="RefSeq" id="WP_099391679.1">
    <property type="nucleotide sequence ID" value="NZ_PDYF01000010.1"/>
</dbReference>
<reference evidence="2 3" key="1">
    <citation type="submission" date="2017-10" db="EMBL/GenBank/DDBJ databases">
        <title>Resolving the taxonomy of Roseburia spp., Eubacterium rectale and Agathobacter spp. through phylogenomic analysis.</title>
        <authorList>
            <person name="Sheridan P.O."/>
            <person name="Walker A.W."/>
            <person name="Duncan S.H."/>
            <person name="Scott K.P."/>
            <person name="Toole P.W.O."/>
            <person name="Luis P."/>
            <person name="Flint H.J."/>
        </authorList>
    </citation>
    <scope>NUCLEOTIDE SEQUENCE [LARGE SCALE GENOMIC DNA]</scope>
    <source>
        <strain evidence="2 3">JK626</strain>
    </source>
</reference>
<protein>
    <submittedName>
        <fullName evidence="2">Uncharacterized protein</fullName>
    </submittedName>
</protein>
<accession>A0A2G3DWJ9</accession>
<feature type="transmembrane region" description="Helical" evidence="1">
    <location>
        <begin position="6"/>
        <end position="26"/>
    </location>
</feature>
<feature type="transmembrane region" description="Helical" evidence="1">
    <location>
        <begin position="89"/>
        <end position="107"/>
    </location>
</feature>
<sequence>MRGKPLQTTTYGIAVFNLFAAFIYSIAIVDKLHIEGKIRVPVQIAFIIVFAVLEFIPKVVLLPVGAAGFMNGFTAWSLLAGIGSPVIRMILRIVAIIVFALIELSLFTDVTLGSKEDTRIPTIQQVKASGYKKYTKDGVTSYRKE</sequence>
<dbReference type="Proteomes" id="UP000225889">
    <property type="component" value="Unassembled WGS sequence"/>
</dbReference>
<reference evidence="2 3" key="2">
    <citation type="submission" date="2017-10" db="EMBL/GenBank/DDBJ databases">
        <authorList>
            <person name="Banno H."/>
            <person name="Chua N.-H."/>
        </authorList>
    </citation>
    <scope>NUCLEOTIDE SEQUENCE [LARGE SCALE GENOMIC DNA]</scope>
    <source>
        <strain evidence="2 3">JK626</strain>
    </source>
</reference>
<proteinExistence type="predicted"/>